<evidence type="ECO:0000313" key="3">
    <source>
        <dbReference type="Proteomes" id="UP000789396"/>
    </source>
</evidence>
<name>A0A9N9P7R2_9GLOM</name>
<feature type="compositionally biased region" description="Low complexity" evidence="1">
    <location>
        <begin position="26"/>
        <end position="50"/>
    </location>
</feature>
<sequence length="110" mass="12205">MEDYRYRQRQDNPAAKEELFFGATKQYGGEYSQQGGQYPPPGGYQSLPPGGQYPPPGGYGYGYGGNNDPYGQQQQETKNVEEIKSQIRDTKLGSLASTQRSLQMVNDAEV</sequence>
<gene>
    <name evidence="2" type="ORF">RFULGI_LOCUS16773</name>
</gene>
<feature type="non-terminal residue" evidence="2">
    <location>
        <position position="110"/>
    </location>
</feature>
<proteinExistence type="predicted"/>
<accession>A0A9N9P7R2</accession>
<reference evidence="2" key="1">
    <citation type="submission" date="2021-06" db="EMBL/GenBank/DDBJ databases">
        <authorList>
            <person name="Kallberg Y."/>
            <person name="Tangrot J."/>
            <person name="Rosling A."/>
        </authorList>
    </citation>
    <scope>NUCLEOTIDE SEQUENCE</scope>
    <source>
        <strain evidence="2">IN212</strain>
    </source>
</reference>
<comment type="caution">
    <text evidence="2">The sequence shown here is derived from an EMBL/GenBank/DDBJ whole genome shotgun (WGS) entry which is preliminary data.</text>
</comment>
<dbReference type="Gene3D" id="1.20.5.110">
    <property type="match status" value="1"/>
</dbReference>
<dbReference type="EMBL" id="CAJVPZ010061612">
    <property type="protein sequence ID" value="CAG8791307.1"/>
    <property type="molecule type" value="Genomic_DNA"/>
</dbReference>
<dbReference type="AlphaFoldDB" id="A0A9N9P7R2"/>
<keyword evidence="3" id="KW-1185">Reference proteome</keyword>
<evidence type="ECO:0000313" key="2">
    <source>
        <dbReference type="EMBL" id="CAG8791307.1"/>
    </source>
</evidence>
<organism evidence="2 3">
    <name type="scientific">Racocetra fulgida</name>
    <dbReference type="NCBI Taxonomy" id="60492"/>
    <lineage>
        <taxon>Eukaryota</taxon>
        <taxon>Fungi</taxon>
        <taxon>Fungi incertae sedis</taxon>
        <taxon>Mucoromycota</taxon>
        <taxon>Glomeromycotina</taxon>
        <taxon>Glomeromycetes</taxon>
        <taxon>Diversisporales</taxon>
        <taxon>Gigasporaceae</taxon>
        <taxon>Racocetra</taxon>
    </lineage>
</organism>
<feature type="region of interest" description="Disordered" evidence="1">
    <location>
        <begin position="25"/>
        <end position="79"/>
    </location>
</feature>
<protein>
    <submittedName>
        <fullName evidence="2">4941_t:CDS:1</fullName>
    </submittedName>
</protein>
<evidence type="ECO:0000256" key="1">
    <source>
        <dbReference type="SAM" id="MobiDB-lite"/>
    </source>
</evidence>
<feature type="compositionally biased region" description="Low complexity" evidence="1">
    <location>
        <begin position="66"/>
        <end position="75"/>
    </location>
</feature>
<dbReference type="Proteomes" id="UP000789396">
    <property type="component" value="Unassembled WGS sequence"/>
</dbReference>